<dbReference type="RefSeq" id="WP_163472851.1">
    <property type="nucleotide sequence ID" value="NZ_JAAGWZ010000002.1"/>
</dbReference>
<protein>
    <submittedName>
        <fullName evidence="1">Uncharacterized protein</fullName>
    </submittedName>
</protein>
<organism evidence="1 2">
    <name type="scientific">Galbitalea soli</name>
    <dbReference type="NCBI Taxonomy" id="1268042"/>
    <lineage>
        <taxon>Bacteria</taxon>
        <taxon>Bacillati</taxon>
        <taxon>Actinomycetota</taxon>
        <taxon>Actinomycetes</taxon>
        <taxon>Micrococcales</taxon>
        <taxon>Microbacteriaceae</taxon>
        <taxon>Galbitalea</taxon>
    </lineage>
</organism>
<evidence type="ECO:0000313" key="1">
    <source>
        <dbReference type="EMBL" id="NEM91169.1"/>
    </source>
</evidence>
<name>A0A7C9PN58_9MICO</name>
<dbReference type="AlphaFoldDB" id="A0A7C9PN58"/>
<accession>A0A7C9PN58</accession>
<evidence type="ECO:0000313" key="2">
    <source>
        <dbReference type="Proteomes" id="UP000479756"/>
    </source>
</evidence>
<keyword evidence="2" id="KW-1185">Reference proteome</keyword>
<sequence length="106" mass="11550">MAEMLGSWARILDELERQIGRAAARPIVSVGASGIWSIAELSIPFDGLDELPPELVARARRILGDYDRVIAQLDRARAEIAGHLTMIDTVPRQTPGGTAVYLDRLG</sequence>
<dbReference type="Proteomes" id="UP000479756">
    <property type="component" value="Unassembled WGS sequence"/>
</dbReference>
<dbReference type="EMBL" id="JAAGWZ010000002">
    <property type="protein sequence ID" value="NEM91169.1"/>
    <property type="molecule type" value="Genomic_DNA"/>
</dbReference>
<gene>
    <name evidence="1" type="ORF">G3T37_07345</name>
</gene>
<reference evidence="1 2" key="1">
    <citation type="journal article" date="2014" name="Int. J. Syst. Evol. Microbiol.">
        <title>Description of Galbitalea soli gen. nov., sp. nov., and Frondihabitans sucicola sp. nov.</title>
        <authorList>
            <person name="Kim S.J."/>
            <person name="Lim J.M."/>
            <person name="Ahn J.H."/>
            <person name="Weon H.Y."/>
            <person name="Hamada M."/>
            <person name="Suzuki K."/>
            <person name="Ahn T.Y."/>
            <person name="Kwon S.W."/>
        </authorList>
    </citation>
    <scope>NUCLEOTIDE SEQUENCE [LARGE SCALE GENOMIC DNA]</scope>
    <source>
        <strain evidence="1 2">NBRC 108727</strain>
    </source>
</reference>
<proteinExistence type="predicted"/>
<comment type="caution">
    <text evidence="1">The sequence shown here is derived from an EMBL/GenBank/DDBJ whole genome shotgun (WGS) entry which is preliminary data.</text>
</comment>